<sequence>MSEAARVVVVQLSAVAGSASSP</sequence>
<dbReference type="EMBL" id="LXQA011165341">
    <property type="protein sequence ID" value="MCI87410.1"/>
    <property type="molecule type" value="Genomic_DNA"/>
</dbReference>
<reference evidence="1 2" key="1">
    <citation type="journal article" date="2018" name="Front. Plant Sci.">
        <title>Red Clover (Trifolium pratense) and Zigzag Clover (T. medium) - A Picture of Genomic Similarities and Differences.</title>
        <authorList>
            <person name="Dluhosova J."/>
            <person name="Istvanek J."/>
            <person name="Nedelnik J."/>
            <person name="Repkova J."/>
        </authorList>
    </citation>
    <scope>NUCLEOTIDE SEQUENCE [LARGE SCALE GENOMIC DNA]</scope>
    <source>
        <strain evidence="2">cv. 10/8</strain>
        <tissue evidence="1">Leaf</tissue>
    </source>
</reference>
<organism evidence="1 2">
    <name type="scientific">Trifolium medium</name>
    <dbReference type="NCBI Taxonomy" id="97028"/>
    <lineage>
        <taxon>Eukaryota</taxon>
        <taxon>Viridiplantae</taxon>
        <taxon>Streptophyta</taxon>
        <taxon>Embryophyta</taxon>
        <taxon>Tracheophyta</taxon>
        <taxon>Spermatophyta</taxon>
        <taxon>Magnoliopsida</taxon>
        <taxon>eudicotyledons</taxon>
        <taxon>Gunneridae</taxon>
        <taxon>Pentapetalae</taxon>
        <taxon>rosids</taxon>
        <taxon>fabids</taxon>
        <taxon>Fabales</taxon>
        <taxon>Fabaceae</taxon>
        <taxon>Papilionoideae</taxon>
        <taxon>50 kb inversion clade</taxon>
        <taxon>NPAAA clade</taxon>
        <taxon>Hologalegina</taxon>
        <taxon>IRL clade</taxon>
        <taxon>Trifolieae</taxon>
        <taxon>Trifolium</taxon>
    </lineage>
</organism>
<dbReference type="Proteomes" id="UP000265520">
    <property type="component" value="Unassembled WGS sequence"/>
</dbReference>
<comment type="caution">
    <text evidence="1">The sequence shown here is derived from an EMBL/GenBank/DDBJ whole genome shotgun (WGS) entry which is preliminary data.</text>
</comment>
<evidence type="ECO:0000313" key="1">
    <source>
        <dbReference type="EMBL" id="MCI87410.1"/>
    </source>
</evidence>
<dbReference type="AlphaFoldDB" id="A0A392VLX7"/>
<feature type="non-terminal residue" evidence="1">
    <location>
        <position position="22"/>
    </location>
</feature>
<proteinExistence type="predicted"/>
<protein>
    <submittedName>
        <fullName evidence="1">Uncharacterized protein</fullName>
    </submittedName>
</protein>
<accession>A0A392VLX7</accession>
<name>A0A392VLX7_9FABA</name>
<evidence type="ECO:0000313" key="2">
    <source>
        <dbReference type="Proteomes" id="UP000265520"/>
    </source>
</evidence>
<keyword evidence="2" id="KW-1185">Reference proteome</keyword>